<reference evidence="5" key="1">
    <citation type="submission" date="2022-02" db="EMBL/GenBank/DDBJ databases">
        <authorList>
            <person name="Henning P.M."/>
            <person name="McCubbin A.G."/>
            <person name="Shore J.S."/>
        </authorList>
    </citation>
    <scope>NUCLEOTIDE SEQUENCE</scope>
    <source>
        <strain evidence="5">F60SS</strain>
        <tissue evidence="5">Leaves</tissue>
    </source>
</reference>
<feature type="compositionally biased region" description="Basic residues" evidence="4">
    <location>
        <begin position="236"/>
        <end position="247"/>
    </location>
</feature>
<comment type="caution">
    <text evidence="5">The sequence shown here is derived from an EMBL/GenBank/DDBJ whole genome shotgun (WGS) entry which is preliminary data.</text>
</comment>
<reference evidence="5" key="2">
    <citation type="journal article" date="2023" name="Plants (Basel)">
        <title>Annotation of the Turnera subulata (Passifloraceae) Draft Genome Reveals the S-Locus Evolved after the Divergence of Turneroideae from Passifloroideae in a Stepwise Manner.</title>
        <authorList>
            <person name="Henning P.M."/>
            <person name="Roalson E.H."/>
            <person name="Mir W."/>
            <person name="McCubbin A.G."/>
            <person name="Shore J.S."/>
        </authorList>
    </citation>
    <scope>NUCLEOTIDE SEQUENCE</scope>
    <source>
        <strain evidence="5">F60SS</strain>
    </source>
</reference>
<feature type="region of interest" description="Disordered" evidence="4">
    <location>
        <begin position="1"/>
        <end position="146"/>
    </location>
</feature>
<feature type="region of interest" description="Disordered" evidence="4">
    <location>
        <begin position="1211"/>
        <end position="1230"/>
    </location>
</feature>
<feature type="compositionally biased region" description="Low complexity" evidence="4">
    <location>
        <begin position="55"/>
        <end position="68"/>
    </location>
</feature>
<keyword evidence="2" id="KW-0804">Transcription</keyword>
<feature type="compositionally biased region" description="Basic and acidic residues" evidence="4">
    <location>
        <begin position="222"/>
        <end position="235"/>
    </location>
</feature>
<dbReference type="PANTHER" id="PTHR16088:SF3">
    <property type="entry name" value="GON-4-LIKE PROTEIN"/>
    <property type="match status" value="1"/>
</dbReference>
<gene>
    <name evidence="5" type="ORF">Tsubulata_032499</name>
</gene>
<feature type="compositionally biased region" description="Basic and acidic residues" evidence="4">
    <location>
        <begin position="1384"/>
        <end position="1396"/>
    </location>
</feature>
<organism evidence="5 6">
    <name type="scientific">Turnera subulata</name>
    <dbReference type="NCBI Taxonomy" id="218843"/>
    <lineage>
        <taxon>Eukaryota</taxon>
        <taxon>Viridiplantae</taxon>
        <taxon>Streptophyta</taxon>
        <taxon>Embryophyta</taxon>
        <taxon>Tracheophyta</taxon>
        <taxon>Spermatophyta</taxon>
        <taxon>Magnoliopsida</taxon>
        <taxon>eudicotyledons</taxon>
        <taxon>Gunneridae</taxon>
        <taxon>Pentapetalae</taxon>
        <taxon>rosids</taxon>
        <taxon>fabids</taxon>
        <taxon>Malpighiales</taxon>
        <taxon>Passifloraceae</taxon>
        <taxon>Turnera</taxon>
    </lineage>
</organism>
<dbReference type="GO" id="GO:0003712">
    <property type="term" value="F:transcription coregulator activity"/>
    <property type="evidence" value="ECO:0007669"/>
    <property type="project" value="TreeGrafter"/>
</dbReference>
<dbReference type="InterPro" id="IPR052435">
    <property type="entry name" value="YY1-Transcr_Regul"/>
</dbReference>
<feature type="region of interest" description="Disordered" evidence="4">
    <location>
        <begin position="1359"/>
        <end position="1396"/>
    </location>
</feature>
<feature type="compositionally biased region" description="Polar residues" evidence="4">
    <location>
        <begin position="777"/>
        <end position="805"/>
    </location>
</feature>
<evidence type="ECO:0000313" key="6">
    <source>
        <dbReference type="Proteomes" id="UP001141552"/>
    </source>
</evidence>
<protein>
    <recommendedName>
        <fullName evidence="7">Myb-like domain-containing protein</fullName>
    </recommendedName>
</protein>
<evidence type="ECO:0000256" key="2">
    <source>
        <dbReference type="ARBA" id="ARBA00023163"/>
    </source>
</evidence>
<dbReference type="EMBL" id="JAKUCV010006135">
    <property type="protein sequence ID" value="KAJ4828574.1"/>
    <property type="molecule type" value="Genomic_DNA"/>
</dbReference>
<feature type="region of interest" description="Disordered" evidence="4">
    <location>
        <begin position="213"/>
        <end position="250"/>
    </location>
</feature>
<feature type="region of interest" description="Disordered" evidence="4">
    <location>
        <begin position="400"/>
        <end position="419"/>
    </location>
</feature>
<dbReference type="GO" id="GO:0006355">
    <property type="term" value="P:regulation of DNA-templated transcription"/>
    <property type="evidence" value="ECO:0007669"/>
    <property type="project" value="TreeGrafter"/>
</dbReference>
<accession>A0A9Q0FBP1</accession>
<proteinExistence type="predicted"/>
<keyword evidence="3" id="KW-0539">Nucleus</keyword>
<feature type="compositionally biased region" description="Polar residues" evidence="4">
    <location>
        <begin position="402"/>
        <end position="419"/>
    </location>
</feature>
<feature type="compositionally biased region" description="Acidic residues" evidence="4">
    <location>
        <begin position="124"/>
        <end position="140"/>
    </location>
</feature>
<keyword evidence="6" id="KW-1185">Reference proteome</keyword>
<evidence type="ECO:0000256" key="4">
    <source>
        <dbReference type="SAM" id="MobiDB-lite"/>
    </source>
</evidence>
<feature type="region of interest" description="Disordered" evidence="4">
    <location>
        <begin position="764"/>
        <end position="815"/>
    </location>
</feature>
<feature type="compositionally biased region" description="Acidic residues" evidence="4">
    <location>
        <begin position="26"/>
        <end position="48"/>
    </location>
</feature>
<evidence type="ECO:0000313" key="5">
    <source>
        <dbReference type="EMBL" id="KAJ4828574.1"/>
    </source>
</evidence>
<dbReference type="OrthoDB" id="49309at2759"/>
<evidence type="ECO:0000256" key="3">
    <source>
        <dbReference type="ARBA" id="ARBA00023242"/>
    </source>
</evidence>
<dbReference type="PANTHER" id="PTHR16088">
    <property type="entry name" value="YY1 ASSOCIATED PROTEIN-RELATED"/>
    <property type="match status" value="1"/>
</dbReference>
<keyword evidence="1" id="KW-0805">Transcription regulation</keyword>
<dbReference type="Proteomes" id="UP001141552">
    <property type="component" value="Unassembled WGS sequence"/>
</dbReference>
<feature type="compositionally biased region" description="Polar residues" evidence="4">
    <location>
        <begin position="1374"/>
        <end position="1383"/>
    </location>
</feature>
<sequence>MSLSVNDPIECATNMDNEAASKPESDNEDRDEEEFEEDEEGEEEEDVDFNPFLKEPLSPEASSSLSSEVEGADGNPAKIPGEEVEVQNYAVGDANHGEEVVVRSVVSQATKKRKKKKKRKENPGDDGDDDEEEEEEEEEDAICKRTRARYSLAGFTLDELETFLQETDDEDDLQNVDDEEEYRKFLAAVLQGGDGDGEDEDNDADFEIELEELLESDVDETAGDKDQRTELERGGRRPQTRQNRRQRNAAQYKKKLLEQSKRPLRPLVPILPTGVVASFPTLTPNPQVAFPSPEDGGLINGFTSQQIGQLHCLIHEHVQLLIQIFSVCILDASRQHIASQVQGLIFEMLHKRDEVIACKSVPYPASCFHPAHLTPSVPCKLPSIPVGQCTVGAASPPDLPVSDSQNIASSKGSAEQSDAQLSSLQTTGSFWVPSVCGPTVSVLDVAPLKLVGRFMDDISNAVREYRQHRINSNADAWNEKKPLFYLPCSPSFNEGHGEVRRRNVSPAAKAVPSASVQETPKKTLAASIVESAKKQSLTLVPKDISMLAQRFVPLFNPALFPHKPPAAAVANRVLFTDSEDELLALGMLEYNTDWKAIKQRFLPCKSEHQIFVRQKNCCSSKAPENPIKAIRRMKTSPLTAEEIECIQEGLRAHKLDWMSMWRVCVPHRDPSLLPRQLRIALGTQKSYKMDAAKKEKRRVYELKRRRSKIADAENWQLMSEKEVCSHPEYLTSYLAPGEESARCNLDNQANGICGQNNSGDDCTDNASEAHIHRPSRSLASNITSNHGEQCVPKSTTSKENIGNGEQQKDCAVGEAQSRTDDAHGFPYSSFYCQNPSAASHITHVRPSSSNTLQPNNQISDMTMHVNKSQIHVPPYRTRRAAGAHLVKLAPELPPVNLPRSVRVIPVSDFRSSQLAEPWRKSALRSDTGDAGKENAGPQLPHVAIVRTTNSVKQKMGRSNQLIGDARHLQKEDFVNANDTGVVEERVPDSDLQLHPLLFQAPEGGHHPYYPLAGFTGTSSSLSIFPGNQLQLHLSLFHNPQQVNHVSSKTKESASSSCGIEFHPLLQRNQGENNDFRLETCSNTRQSVYSGGRPGELQNHSEAIQMKSPVNIVTFSTDPKPLSNEKASELDLEIHLSSTSTKEINLESRDGANNEPRLPVNVGYSAGASNNFSRCNMNNAIDQTQPEIVMEQEELSDSDEDSEEHVEFECEEMTDSDGEEGSGCDQDSVVQDKEDPNFVTEEVPADADYDDQQCEQTAAAQHEQNTSIPRISSPFLKLSLTSFGNDASSNSWLSLDSCAPVGNSNLMAKHDDDTIVKGFATDNLAPCRPSRSCKRTKQNTKRYATQKDDVDMAQQLSLGPLTGSTLRKPRKRSSRTNASLSMEMTTERSRIDLEKVG</sequence>
<feature type="compositionally biased region" description="Basic residues" evidence="4">
    <location>
        <begin position="110"/>
        <end position="120"/>
    </location>
</feature>
<name>A0A9Q0FBP1_9ROSI</name>
<evidence type="ECO:0008006" key="7">
    <source>
        <dbReference type="Google" id="ProtNLM"/>
    </source>
</evidence>
<evidence type="ECO:0000256" key="1">
    <source>
        <dbReference type="ARBA" id="ARBA00023015"/>
    </source>
</evidence>
<dbReference type="GO" id="GO:0005634">
    <property type="term" value="C:nucleus"/>
    <property type="evidence" value="ECO:0007669"/>
    <property type="project" value="TreeGrafter"/>
</dbReference>
<feature type="compositionally biased region" description="Acidic residues" evidence="4">
    <location>
        <begin position="1211"/>
        <end position="1221"/>
    </location>
</feature>